<dbReference type="PANTHER" id="PTHR47723:SF13">
    <property type="entry name" value="PUTATIVE-RELATED"/>
    <property type="match status" value="1"/>
</dbReference>
<dbReference type="InterPro" id="IPR044730">
    <property type="entry name" value="RNase_H-like_dom_plant"/>
</dbReference>
<sequence>MRVAKKEGKSPDKLGSVRPQIISLKKKARAKGAIISTPTTMLNNGTLPSYPIKGTFPILNDEDYLRLMHPVESKEVYDALFEIKPLKAPRWAIRNGMSVNFWKDKWLGDKMLANITYRVANLALDKVLQIMPPTLAISQDVPYWGVSVSSKFTIASAYDYLRQLSSPTDVNSSGMWQEEVLIGWRAPQVGWVCINMDGAYKKSIDEAFAGGVIRNSEGDWRTGFVAKLGKCLAYRAELWGVLHDLRLAWDSRFKKVMVQVDNKMVVQAILMDKLLPCANTDLIRAIKDILQKEWEVHFVHIYREDNNSCSGILNTTMLWFQQSSEA</sequence>
<reference evidence="2 3" key="1">
    <citation type="journal article" date="2013" name="Genome Biol.">
        <title>The genome sequence of the most widely cultivated cacao type and its use to identify candidate genes regulating pod color.</title>
        <authorList>
            <person name="Motamayor J.C."/>
            <person name="Mockaitis K."/>
            <person name="Schmutz J."/>
            <person name="Haiminen N."/>
            <person name="Iii D.L."/>
            <person name="Cornejo O."/>
            <person name="Findley S.D."/>
            <person name="Zheng P."/>
            <person name="Utro F."/>
            <person name="Royaert S."/>
            <person name="Saski C."/>
            <person name="Jenkins J."/>
            <person name="Podicheti R."/>
            <person name="Zhao M."/>
            <person name="Scheffler B.E."/>
            <person name="Stack J.C."/>
            <person name="Feltus F.A."/>
            <person name="Mustiga G.M."/>
            <person name="Amores F."/>
            <person name="Phillips W."/>
            <person name="Marelli J.P."/>
            <person name="May G.D."/>
            <person name="Shapiro H."/>
            <person name="Ma J."/>
            <person name="Bustamante C.D."/>
            <person name="Schnell R.J."/>
            <person name="Main D."/>
            <person name="Gilbert D."/>
            <person name="Parida L."/>
            <person name="Kuhn D.N."/>
        </authorList>
    </citation>
    <scope>NUCLEOTIDE SEQUENCE [LARGE SCALE GENOMIC DNA]</scope>
    <source>
        <strain evidence="3">cv. Matina 1-6</strain>
    </source>
</reference>
<organism evidence="2 3">
    <name type="scientific">Theobroma cacao</name>
    <name type="common">Cacao</name>
    <name type="synonym">Cocoa</name>
    <dbReference type="NCBI Taxonomy" id="3641"/>
    <lineage>
        <taxon>Eukaryota</taxon>
        <taxon>Viridiplantae</taxon>
        <taxon>Streptophyta</taxon>
        <taxon>Embryophyta</taxon>
        <taxon>Tracheophyta</taxon>
        <taxon>Spermatophyta</taxon>
        <taxon>Magnoliopsida</taxon>
        <taxon>eudicotyledons</taxon>
        <taxon>Gunneridae</taxon>
        <taxon>Pentapetalae</taxon>
        <taxon>rosids</taxon>
        <taxon>malvids</taxon>
        <taxon>Malvales</taxon>
        <taxon>Malvaceae</taxon>
        <taxon>Byttnerioideae</taxon>
        <taxon>Theobroma</taxon>
    </lineage>
</organism>
<dbReference type="PANTHER" id="PTHR47723">
    <property type="entry name" value="OS05G0353850 PROTEIN"/>
    <property type="match status" value="1"/>
</dbReference>
<evidence type="ECO:0000259" key="1">
    <source>
        <dbReference type="Pfam" id="PF13456"/>
    </source>
</evidence>
<dbReference type="Gramene" id="EOY21817">
    <property type="protein sequence ID" value="EOY21817"/>
    <property type="gene ID" value="TCM_013950"/>
</dbReference>
<dbReference type="InterPro" id="IPR002156">
    <property type="entry name" value="RNaseH_domain"/>
</dbReference>
<feature type="domain" description="RNase H type-1" evidence="1">
    <location>
        <begin position="195"/>
        <end position="307"/>
    </location>
</feature>
<dbReference type="GO" id="GO:0003676">
    <property type="term" value="F:nucleic acid binding"/>
    <property type="evidence" value="ECO:0007669"/>
    <property type="project" value="InterPro"/>
</dbReference>
<evidence type="ECO:0000313" key="2">
    <source>
        <dbReference type="EMBL" id="EOY21817.1"/>
    </source>
</evidence>
<dbReference type="AlphaFoldDB" id="A0A061FY63"/>
<dbReference type="EMBL" id="CM001881">
    <property type="protein sequence ID" value="EOY21817.1"/>
    <property type="molecule type" value="Genomic_DNA"/>
</dbReference>
<evidence type="ECO:0000313" key="3">
    <source>
        <dbReference type="Proteomes" id="UP000026915"/>
    </source>
</evidence>
<dbReference type="OMA" id="CANTDLI"/>
<dbReference type="GO" id="GO:0004523">
    <property type="term" value="F:RNA-DNA hybrid ribonuclease activity"/>
    <property type="evidence" value="ECO:0007669"/>
    <property type="project" value="InterPro"/>
</dbReference>
<dbReference type="Proteomes" id="UP000026915">
    <property type="component" value="Chromosome 3"/>
</dbReference>
<dbReference type="InParanoid" id="A0A061FY63"/>
<accession>A0A061FY63</accession>
<name>A0A061FY63_THECC</name>
<protein>
    <submittedName>
        <fullName evidence="2">Ribonuclease H-like protein</fullName>
    </submittedName>
</protein>
<dbReference type="InterPro" id="IPR053151">
    <property type="entry name" value="RNase_H-like"/>
</dbReference>
<dbReference type="Gene3D" id="3.30.420.10">
    <property type="entry name" value="Ribonuclease H-like superfamily/Ribonuclease H"/>
    <property type="match status" value="1"/>
</dbReference>
<dbReference type="Pfam" id="PF13456">
    <property type="entry name" value="RVT_3"/>
    <property type="match status" value="1"/>
</dbReference>
<dbReference type="eggNOG" id="KOG1075">
    <property type="taxonomic scope" value="Eukaryota"/>
</dbReference>
<dbReference type="InterPro" id="IPR012337">
    <property type="entry name" value="RNaseH-like_sf"/>
</dbReference>
<gene>
    <name evidence="2" type="ORF">TCM_013950</name>
</gene>
<dbReference type="InterPro" id="IPR036397">
    <property type="entry name" value="RNaseH_sf"/>
</dbReference>
<dbReference type="SUPFAM" id="SSF53098">
    <property type="entry name" value="Ribonuclease H-like"/>
    <property type="match status" value="1"/>
</dbReference>
<keyword evidence="3" id="KW-1185">Reference proteome</keyword>
<proteinExistence type="predicted"/>
<dbReference type="CDD" id="cd06222">
    <property type="entry name" value="RNase_H_like"/>
    <property type="match status" value="1"/>
</dbReference>
<dbReference type="HOGENOM" id="CLU_853686_0_0_1"/>